<feature type="region of interest" description="Disordered" evidence="1">
    <location>
        <begin position="1"/>
        <end position="376"/>
    </location>
</feature>
<dbReference type="EMBL" id="JAQQAF010000003">
    <property type="protein sequence ID" value="KAJ8501168.1"/>
    <property type="molecule type" value="Genomic_DNA"/>
</dbReference>
<dbReference type="PANTHER" id="PTHR33472">
    <property type="entry name" value="OS01G0106600 PROTEIN"/>
    <property type="match status" value="1"/>
</dbReference>
<keyword evidence="3" id="KW-1185">Reference proteome</keyword>
<proteinExistence type="predicted"/>
<feature type="compositionally biased region" description="Pro residues" evidence="1">
    <location>
        <begin position="187"/>
        <end position="199"/>
    </location>
</feature>
<dbReference type="Proteomes" id="UP001222027">
    <property type="component" value="Unassembled WGS sequence"/>
</dbReference>
<feature type="compositionally biased region" description="Basic residues" evidence="1">
    <location>
        <begin position="471"/>
        <end position="482"/>
    </location>
</feature>
<feature type="compositionally biased region" description="Basic and acidic residues" evidence="1">
    <location>
        <begin position="410"/>
        <end position="425"/>
    </location>
</feature>
<organism evidence="2 3">
    <name type="scientific">Ensete ventricosum</name>
    <name type="common">Abyssinian banana</name>
    <name type="synonym">Musa ensete</name>
    <dbReference type="NCBI Taxonomy" id="4639"/>
    <lineage>
        <taxon>Eukaryota</taxon>
        <taxon>Viridiplantae</taxon>
        <taxon>Streptophyta</taxon>
        <taxon>Embryophyta</taxon>
        <taxon>Tracheophyta</taxon>
        <taxon>Spermatophyta</taxon>
        <taxon>Magnoliopsida</taxon>
        <taxon>Liliopsida</taxon>
        <taxon>Zingiberales</taxon>
        <taxon>Musaceae</taxon>
        <taxon>Ensete</taxon>
    </lineage>
</organism>
<gene>
    <name evidence="2" type="ORF">OPV22_011720</name>
</gene>
<dbReference type="PANTHER" id="PTHR33472:SF28">
    <property type="entry name" value="BROMO AND FHA DOMAIN-CONTAINING PROTEIN DDB_G0267958"/>
    <property type="match status" value="1"/>
</dbReference>
<comment type="caution">
    <text evidence="2">The sequence shown here is derived from an EMBL/GenBank/DDBJ whole genome shotgun (WGS) entry which is preliminary data.</text>
</comment>
<feature type="compositionally biased region" description="Basic and acidic residues" evidence="1">
    <location>
        <begin position="305"/>
        <end position="330"/>
    </location>
</feature>
<evidence type="ECO:0000313" key="3">
    <source>
        <dbReference type="Proteomes" id="UP001222027"/>
    </source>
</evidence>
<feature type="region of interest" description="Disordered" evidence="1">
    <location>
        <begin position="463"/>
        <end position="482"/>
    </location>
</feature>
<accession>A0AAV8RLA1</accession>
<name>A0AAV8RLA1_ENSVE</name>
<feature type="compositionally biased region" description="Pro residues" evidence="1">
    <location>
        <begin position="23"/>
        <end position="41"/>
    </location>
</feature>
<feature type="compositionally biased region" description="Low complexity" evidence="1">
    <location>
        <begin position="166"/>
        <end position="186"/>
    </location>
</feature>
<dbReference type="PRINTS" id="PR01217">
    <property type="entry name" value="PRICHEXTENSN"/>
</dbReference>
<dbReference type="AlphaFoldDB" id="A0AAV8RLA1"/>
<evidence type="ECO:0000256" key="1">
    <source>
        <dbReference type="SAM" id="MobiDB-lite"/>
    </source>
</evidence>
<sequence length="482" mass="50392">MANQPPTGRPWLLRLASQARMEPPLPLPTPPPAQPLGPPPVATDGADLPQKASTNGEADAGAEVPKSQRSASPKPVAGTPSTPPPPPSPRSETMATAPQLPPSPRPVAATSTLQRSPSPRPESTTPNPTPQPPPSPKPVAAPPLRRSPSPRPETTTATPQPPPSPRTVAATTLPRSPSPSPETTTPTPTPQPPPSPRPVAAPLLQRAISPRPVTTTPAPQPPPLPRPVAATPLLQRSPTPTPETTSPIPTPTLQPPPSPRPVAAVTLFPAPPQSPKDIKTSSPTPPHSPRTNSTPASSATLMPHPEPESKPLAETPPKRTVEQDNGDKKGAKNSRNGVGEPREKPNDTKIPSLSPKAEGNHSGSGNNRASKAAAKKDETEMVAITIAGHNLGAVMDAGSSSSRRTKKHLFHDTKDDKSHEEHVSVDAEGSTTEEKSMITLVNSNVQSVNNALLFNSTCTVGSPGVHISLTSRRRRQPKKKSH</sequence>
<feature type="region of interest" description="Disordered" evidence="1">
    <location>
        <begin position="394"/>
        <end position="433"/>
    </location>
</feature>
<feature type="compositionally biased region" description="Low complexity" evidence="1">
    <location>
        <begin position="142"/>
        <end position="158"/>
    </location>
</feature>
<feature type="compositionally biased region" description="Pro residues" evidence="1">
    <location>
        <begin position="248"/>
        <end position="260"/>
    </location>
</feature>
<evidence type="ECO:0000313" key="2">
    <source>
        <dbReference type="EMBL" id="KAJ8501168.1"/>
    </source>
</evidence>
<evidence type="ECO:0008006" key="4">
    <source>
        <dbReference type="Google" id="ProtNLM"/>
    </source>
</evidence>
<feature type="compositionally biased region" description="Pro residues" evidence="1">
    <location>
        <begin position="127"/>
        <end position="141"/>
    </location>
</feature>
<reference evidence="2 3" key="1">
    <citation type="submission" date="2022-12" db="EMBL/GenBank/DDBJ databases">
        <title>Chromosome-scale assembly of the Ensete ventricosum genome.</title>
        <authorList>
            <person name="Dussert Y."/>
            <person name="Stocks J."/>
            <person name="Wendawek A."/>
            <person name="Woldeyes F."/>
            <person name="Nichols R.A."/>
            <person name="Borrell J.S."/>
        </authorList>
    </citation>
    <scope>NUCLEOTIDE SEQUENCE [LARGE SCALE GENOMIC DNA]</scope>
    <source>
        <strain evidence="3">cv. Maze</strain>
        <tissue evidence="2">Seeds</tissue>
    </source>
</reference>
<protein>
    <recommendedName>
        <fullName evidence="4">Vegetative cell wall protein gp1-like</fullName>
    </recommendedName>
</protein>